<feature type="chain" id="PRO_5025054704" description="Secreted protein" evidence="1">
    <location>
        <begin position="31"/>
        <end position="126"/>
    </location>
</feature>
<dbReference type="Proteomes" id="UP000435837">
    <property type="component" value="Unassembled WGS sequence"/>
</dbReference>
<reference evidence="3" key="2">
    <citation type="submission" date="2022-10" db="EMBL/GenBank/DDBJ databases">
        <title>The complete genomes of actinobacterial strains from the NBC collection.</title>
        <authorList>
            <person name="Joergensen T.S."/>
            <person name="Alvarez Arevalo M."/>
            <person name="Sterndorff E.B."/>
            <person name="Faurdal D."/>
            <person name="Vuksanovic O."/>
            <person name="Mourched A.-S."/>
            <person name="Charusanti P."/>
            <person name="Shaw S."/>
            <person name="Blin K."/>
            <person name="Weber T."/>
        </authorList>
    </citation>
    <scope>NUCLEOTIDE SEQUENCE</scope>
    <source>
        <strain evidence="3">NBC_01256</strain>
    </source>
</reference>
<reference evidence="2 4" key="1">
    <citation type="submission" date="2019-12" db="EMBL/GenBank/DDBJ databases">
        <title>Whole genome shotgun sequence of Streptomyces caniferus NBRC 15389.</title>
        <authorList>
            <person name="Ichikawa N."/>
            <person name="Kimura A."/>
            <person name="Kitahashi Y."/>
            <person name="Komaki H."/>
            <person name="Tamura T."/>
        </authorList>
    </citation>
    <scope>NUCLEOTIDE SEQUENCE [LARGE SCALE GENOMIC DNA]</scope>
    <source>
        <strain evidence="2 4">NBRC 15389</strain>
    </source>
</reference>
<dbReference type="EMBL" id="BLIN01000003">
    <property type="protein sequence ID" value="GFE06283.1"/>
    <property type="molecule type" value="Genomic_DNA"/>
</dbReference>
<proteinExistence type="predicted"/>
<accession>A0A640S471</accession>
<keyword evidence="1" id="KW-0732">Signal</keyword>
<sequence>MRFNHRAVFGLLAAGAASLSAVLTAPAAQADSGHYIQITNHAGILANTCYKWRDVEGKDYCHNVRPVNTTWQAYFPDGATGAKIDLSTSIVDYATRDSAAVFDTSKNHCFEITGLVDRPKLTETGC</sequence>
<evidence type="ECO:0000256" key="1">
    <source>
        <dbReference type="SAM" id="SignalP"/>
    </source>
</evidence>
<dbReference type="AlphaFoldDB" id="A0A640S471"/>
<dbReference type="OrthoDB" id="4274567at2"/>
<dbReference type="RefSeq" id="WP_159473716.1">
    <property type="nucleotide sequence ID" value="NZ_BAAATH010000002.1"/>
</dbReference>
<feature type="signal peptide" evidence="1">
    <location>
        <begin position="1"/>
        <end position="30"/>
    </location>
</feature>
<dbReference type="Proteomes" id="UP001432292">
    <property type="component" value="Chromosome"/>
</dbReference>
<evidence type="ECO:0008006" key="6">
    <source>
        <dbReference type="Google" id="ProtNLM"/>
    </source>
</evidence>
<evidence type="ECO:0000313" key="2">
    <source>
        <dbReference type="EMBL" id="GFE06283.1"/>
    </source>
</evidence>
<organism evidence="2 4">
    <name type="scientific">Streptomyces caniferus</name>
    <dbReference type="NCBI Taxonomy" id="285557"/>
    <lineage>
        <taxon>Bacteria</taxon>
        <taxon>Bacillati</taxon>
        <taxon>Actinomycetota</taxon>
        <taxon>Actinomycetes</taxon>
        <taxon>Kitasatosporales</taxon>
        <taxon>Streptomycetaceae</taxon>
        <taxon>Streptomyces</taxon>
    </lineage>
</organism>
<evidence type="ECO:0000313" key="5">
    <source>
        <dbReference type="Proteomes" id="UP001432292"/>
    </source>
</evidence>
<gene>
    <name evidence="3" type="ORF">OG727_03815</name>
    <name evidence="2" type="ORF">Scani_25510</name>
</gene>
<keyword evidence="5" id="KW-1185">Reference proteome</keyword>
<evidence type="ECO:0000313" key="4">
    <source>
        <dbReference type="Proteomes" id="UP000435837"/>
    </source>
</evidence>
<protein>
    <recommendedName>
        <fullName evidence="6">Secreted protein</fullName>
    </recommendedName>
</protein>
<dbReference type="EMBL" id="CP108473">
    <property type="protein sequence ID" value="WUS21489.1"/>
    <property type="molecule type" value="Genomic_DNA"/>
</dbReference>
<dbReference type="GeneID" id="96640007"/>
<name>A0A640S471_9ACTN</name>
<evidence type="ECO:0000313" key="3">
    <source>
        <dbReference type="EMBL" id="WUS21489.1"/>
    </source>
</evidence>